<reference evidence="3 4" key="1">
    <citation type="submission" date="2016-03" db="EMBL/GenBank/DDBJ databases">
        <title>Comparative genomics of the ectomycorrhizal sister species Rhizopogon vinicolor and Rhizopogon vesiculosus (Basidiomycota: Boletales) reveals a divergence of the mating type B locus.</title>
        <authorList>
            <person name="Mujic A.B."/>
            <person name="Kuo A."/>
            <person name="Tritt A."/>
            <person name="Lipzen A."/>
            <person name="Chen C."/>
            <person name="Johnson J."/>
            <person name="Sharma A."/>
            <person name="Barry K."/>
            <person name="Grigoriev I.V."/>
            <person name="Spatafora J.W."/>
        </authorList>
    </citation>
    <scope>NUCLEOTIDE SEQUENCE [LARGE SCALE GENOMIC DNA]</scope>
    <source>
        <strain evidence="3 4">AM-OR11-056</strain>
    </source>
</reference>
<organism evidence="3 4">
    <name type="scientific">Rhizopogon vesiculosus</name>
    <dbReference type="NCBI Taxonomy" id="180088"/>
    <lineage>
        <taxon>Eukaryota</taxon>
        <taxon>Fungi</taxon>
        <taxon>Dikarya</taxon>
        <taxon>Basidiomycota</taxon>
        <taxon>Agaricomycotina</taxon>
        <taxon>Agaricomycetes</taxon>
        <taxon>Agaricomycetidae</taxon>
        <taxon>Boletales</taxon>
        <taxon>Suillineae</taxon>
        <taxon>Rhizopogonaceae</taxon>
        <taxon>Rhizopogon</taxon>
    </lineage>
</organism>
<accession>A0A1J8QHD3</accession>
<comment type="caution">
    <text evidence="3">The sequence shown here is derived from an EMBL/GenBank/DDBJ whole genome shotgun (WGS) entry which is preliminary data.</text>
</comment>
<dbReference type="Proteomes" id="UP000183567">
    <property type="component" value="Unassembled WGS sequence"/>
</dbReference>
<evidence type="ECO:0000256" key="2">
    <source>
        <dbReference type="SAM" id="SignalP"/>
    </source>
</evidence>
<evidence type="ECO:0000313" key="4">
    <source>
        <dbReference type="Proteomes" id="UP000183567"/>
    </source>
</evidence>
<dbReference type="AlphaFoldDB" id="A0A1J8QHD3"/>
<keyword evidence="2" id="KW-0732">Signal</keyword>
<evidence type="ECO:0000256" key="1">
    <source>
        <dbReference type="SAM" id="MobiDB-lite"/>
    </source>
</evidence>
<protein>
    <submittedName>
        <fullName evidence="3">Uncharacterized protein</fullName>
    </submittedName>
</protein>
<proteinExistence type="predicted"/>
<keyword evidence="4" id="KW-1185">Reference proteome</keyword>
<feature type="signal peptide" evidence="2">
    <location>
        <begin position="1"/>
        <end position="22"/>
    </location>
</feature>
<dbReference type="EMBL" id="LVVM01004508">
    <property type="protein sequence ID" value="OJA12784.1"/>
    <property type="molecule type" value="Genomic_DNA"/>
</dbReference>
<name>A0A1J8QHD3_9AGAM</name>
<evidence type="ECO:0000313" key="3">
    <source>
        <dbReference type="EMBL" id="OJA12784.1"/>
    </source>
</evidence>
<dbReference type="OrthoDB" id="2679895at2759"/>
<feature type="chain" id="PRO_5012837366" evidence="2">
    <location>
        <begin position="23"/>
        <end position="188"/>
    </location>
</feature>
<feature type="region of interest" description="Disordered" evidence="1">
    <location>
        <begin position="58"/>
        <end position="78"/>
    </location>
</feature>
<sequence>MPPGPAFGWLCILHSVSDIVVGAAQIRSSQVLPARHVVSLEFHLHKSSAEEGSLKTQFAGDAQSMHDPQKSPTNDTFSTDPPVSISLSYLDEPQVTPMLLHSRSIEQVPSEQSSMVALFSISTGHVLDPPLPDDPKLPVTHAALLLESSFENVSSLELSLDSAPIPSVTKALGHKIDNSVPVYYEWYF</sequence>
<gene>
    <name evidence="3" type="ORF">AZE42_12464</name>
</gene>